<dbReference type="CDD" id="cd07521">
    <property type="entry name" value="HAD_FCP1-like"/>
    <property type="match status" value="1"/>
</dbReference>
<keyword evidence="1" id="KW-0811">Translocation</keyword>
<keyword evidence="1" id="KW-0813">Transport</keyword>
<accession>A0ABQ9XRV7</accession>
<dbReference type="Proteomes" id="UP001281761">
    <property type="component" value="Unassembled WGS sequence"/>
</dbReference>
<gene>
    <name evidence="4" type="ORF">BLNAU_11547</name>
</gene>
<keyword evidence="1" id="KW-0809">Transit peptide</keyword>
<feature type="domain" description="FCP1 homology" evidence="3">
    <location>
        <begin position="78"/>
        <end position="283"/>
    </location>
</feature>
<dbReference type="GO" id="GO:0004722">
    <property type="term" value="F:protein serine/threonine phosphatase activity"/>
    <property type="evidence" value="ECO:0007669"/>
    <property type="project" value="UniProtKB-EC"/>
</dbReference>
<evidence type="ECO:0000313" key="4">
    <source>
        <dbReference type="EMBL" id="KAK2953547.1"/>
    </source>
</evidence>
<comment type="function">
    <text evidence="1">Essential component of the TIM23 complex, a complex that mediates the translocation of transit peptide-containing proteins across the mitochondrial inner membrane.</text>
</comment>
<evidence type="ECO:0000256" key="2">
    <source>
        <dbReference type="SAM" id="MobiDB-lite"/>
    </source>
</evidence>
<proteinExistence type="inferred from homology"/>
<comment type="subcellular location">
    <subcellularLocation>
        <location evidence="1">Mitochondrion inner membrane</location>
        <topology evidence="1">Single-pass membrane protein</topology>
    </subcellularLocation>
</comment>
<dbReference type="InterPro" id="IPR004274">
    <property type="entry name" value="FCP1_dom"/>
</dbReference>
<keyword evidence="4" id="KW-0378">Hydrolase</keyword>
<dbReference type="InterPro" id="IPR036412">
    <property type="entry name" value="HAD-like_sf"/>
</dbReference>
<dbReference type="PROSITE" id="PS50969">
    <property type="entry name" value="FCP1"/>
    <property type="match status" value="1"/>
</dbReference>
<evidence type="ECO:0000313" key="5">
    <source>
        <dbReference type="Proteomes" id="UP001281761"/>
    </source>
</evidence>
<feature type="compositionally biased region" description="Basic and acidic residues" evidence="2">
    <location>
        <begin position="16"/>
        <end position="33"/>
    </location>
</feature>
<evidence type="ECO:0000259" key="3">
    <source>
        <dbReference type="PROSITE" id="PS50969"/>
    </source>
</evidence>
<dbReference type="InterPro" id="IPR050365">
    <property type="entry name" value="TIM50"/>
</dbReference>
<comment type="caution">
    <text evidence="4">The sequence shown here is derived from an EMBL/GenBank/DDBJ whole genome shotgun (WGS) entry which is preliminary data.</text>
</comment>
<dbReference type="InterPro" id="IPR023214">
    <property type="entry name" value="HAD_sf"/>
</dbReference>
<sequence length="469" mass="53518">MGSRSSCLSCSDADYQEDRPYVPPREHPPEHIPPRTPTTKPDPLPQHPISTHTPPPNPIPKSLHHLPYKFLLPPQLPEDVGKKTLVLDIDETLVHSNLQPIQNASYMLPIQIEDAIQVVYVQKRPGLDRFLERMSQLYELVIFTASVSAYAEQLFTYFEQTIGNHSSQASGSRPHQPRPHQVGTHSRNRQYQQPTGTLIRHILHRKHCTVEIDPLYTDARGNSARTLVKDLSKLGRMQDSICLLDNTITCGKYQPQLTVVCGTWVGEEDDRELKDLIPFFERMAASDLPVDQFLRLNRVWIDPRWLPPLFPPWFEPPHIKLYPSDQDTPPPQEPRPFLLFEQPLTFPLLTDWAIDQRQRQLITSGVSVEELEQGYYLADRECLMLTQGSQEGALDDAEKGFDFSQHYQNAELQQLSYQQPLSTILLPGQAHIPGNEQTMSAVNSARDDPDDTIITHAPNYALHLQNRPS</sequence>
<comment type="similarity">
    <text evidence="1">Belongs to the TIM50 family.</text>
</comment>
<feature type="region of interest" description="Disordered" evidence="2">
    <location>
        <begin position="1"/>
        <end position="60"/>
    </location>
</feature>
<dbReference type="PANTHER" id="PTHR12210">
    <property type="entry name" value="DULLARD PROTEIN PHOSPHATASE"/>
    <property type="match status" value="1"/>
</dbReference>
<keyword evidence="1" id="KW-0653">Protein transport</keyword>
<comment type="subunit">
    <text evidence="1">Component of the TIM23 complex.</text>
</comment>
<keyword evidence="1" id="KW-0496">Mitochondrion</keyword>
<dbReference type="Gene3D" id="3.40.50.1000">
    <property type="entry name" value="HAD superfamily/HAD-like"/>
    <property type="match status" value="1"/>
</dbReference>
<feature type="compositionally biased region" description="Pro residues" evidence="2">
    <location>
        <begin position="34"/>
        <end position="46"/>
    </location>
</feature>
<keyword evidence="5" id="KW-1185">Reference proteome</keyword>
<feature type="region of interest" description="Disordered" evidence="2">
    <location>
        <begin position="165"/>
        <end position="190"/>
    </location>
</feature>
<reference evidence="4 5" key="1">
    <citation type="journal article" date="2022" name="bioRxiv">
        <title>Genomics of Preaxostyla Flagellates Illuminates Evolutionary Transitions and the Path Towards Mitochondrial Loss.</title>
        <authorList>
            <person name="Novak L.V.F."/>
            <person name="Treitli S.C."/>
            <person name="Pyrih J."/>
            <person name="Halakuc P."/>
            <person name="Pipaliya S.V."/>
            <person name="Vacek V."/>
            <person name="Brzon O."/>
            <person name="Soukal P."/>
            <person name="Eme L."/>
            <person name="Dacks J.B."/>
            <person name="Karnkowska A."/>
            <person name="Elias M."/>
            <person name="Hampl V."/>
        </authorList>
    </citation>
    <scope>NUCLEOTIDE SEQUENCE [LARGE SCALE GENOMIC DNA]</scope>
    <source>
        <strain evidence="4">NAU3</strain>
        <tissue evidence="4">Gut</tissue>
    </source>
</reference>
<dbReference type="SMART" id="SM00577">
    <property type="entry name" value="CPDc"/>
    <property type="match status" value="1"/>
</dbReference>
<dbReference type="Pfam" id="PF03031">
    <property type="entry name" value="NIF"/>
    <property type="match status" value="2"/>
</dbReference>
<dbReference type="SUPFAM" id="SSF56784">
    <property type="entry name" value="HAD-like"/>
    <property type="match status" value="1"/>
</dbReference>
<name>A0ABQ9XRV7_9EUKA</name>
<dbReference type="EMBL" id="JARBJD010000090">
    <property type="protein sequence ID" value="KAK2953547.1"/>
    <property type="molecule type" value="Genomic_DNA"/>
</dbReference>
<evidence type="ECO:0000256" key="1">
    <source>
        <dbReference type="RuleBase" id="RU365079"/>
    </source>
</evidence>
<protein>
    <recommendedName>
        <fullName evidence="1">Mitochondrial import inner membrane translocase subunit TIM50</fullName>
    </recommendedName>
</protein>
<organism evidence="4 5">
    <name type="scientific">Blattamonas nauphoetae</name>
    <dbReference type="NCBI Taxonomy" id="2049346"/>
    <lineage>
        <taxon>Eukaryota</taxon>
        <taxon>Metamonada</taxon>
        <taxon>Preaxostyla</taxon>
        <taxon>Oxymonadida</taxon>
        <taxon>Blattamonas</taxon>
    </lineage>
</organism>